<gene>
    <name evidence="1" type="ORF">P4T90_12015</name>
</gene>
<dbReference type="Proteomes" id="UP001341444">
    <property type="component" value="Unassembled WGS sequence"/>
</dbReference>
<dbReference type="RefSeq" id="WP_066269706.1">
    <property type="nucleotide sequence ID" value="NZ_JARMAB010000016.1"/>
</dbReference>
<comment type="caution">
    <text evidence="1">The sequence shown here is derived from an EMBL/GenBank/DDBJ whole genome shotgun (WGS) entry which is preliminary data.</text>
</comment>
<sequence length="163" mass="18265">MKQKENRNGKASVKNIKKRYMAAILIAVGIAGAVITNSFHAASNAQASSKPAVQDQSNLFNYFKSGASVSYTMPKKQRDTVKVSFYNDINTPVNIYVSVEKYNASKKKWEQYGQTAKALNLKEGDTPTDELKGFQTGNYQIRVKIKKSSRFIADQVINKFVIR</sequence>
<name>A0ABU6ML70_9BACI</name>
<evidence type="ECO:0000313" key="1">
    <source>
        <dbReference type="EMBL" id="MED1203790.1"/>
    </source>
</evidence>
<reference evidence="1 2" key="1">
    <citation type="submission" date="2023-03" db="EMBL/GenBank/DDBJ databases">
        <title>Bacillus Genome Sequencing.</title>
        <authorList>
            <person name="Dunlap C."/>
        </authorList>
    </citation>
    <scope>NUCLEOTIDE SEQUENCE [LARGE SCALE GENOMIC DNA]</scope>
    <source>
        <strain evidence="1 2">B-23453</strain>
    </source>
</reference>
<protein>
    <submittedName>
        <fullName evidence="1">Uncharacterized protein</fullName>
    </submittedName>
</protein>
<keyword evidence="2" id="KW-1185">Reference proteome</keyword>
<evidence type="ECO:0000313" key="2">
    <source>
        <dbReference type="Proteomes" id="UP001341444"/>
    </source>
</evidence>
<organism evidence="1 2">
    <name type="scientific">Heyndrickxia acidicola</name>
    <dbReference type="NCBI Taxonomy" id="209389"/>
    <lineage>
        <taxon>Bacteria</taxon>
        <taxon>Bacillati</taxon>
        <taxon>Bacillota</taxon>
        <taxon>Bacilli</taxon>
        <taxon>Bacillales</taxon>
        <taxon>Bacillaceae</taxon>
        <taxon>Heyndrickxia</taxon>
    </lineage>
</organism>
<proteinExistence type="predicted"/>
<accession>A0ABU6ML70</accession>
<dbReference type="EMBL" id="JARMAB010000016">
    <property type="protein sequence ID" value="MED1203790.1"/>
    <property type="molecule type" value="Genomic_DNA"/>
</dbReference>